<keyword evidence="2" id="KW-1185">Reference proteome</keyword>
<protein>
    <submittedName>
        <fullName evidence="1">Uncharacterized protein</fullName>
    </submittedName>
</protein>
<name>A0ACD3AUB7_9AGAR</name>
<evidence type="ECO:0000313" key="2">
    <source>
        <dbReference type="Proteomes" id="UP000308600"/>
    </source>
</evidence>
<reference evidence="1 2" key="1">
    <citation type="journal article" date="2019" name="Nat. Ecol. Evol.">
        <title>Megaphylogeny resolves global patterns of mushroom evolution.</title>
        <authorList>
            <person name="Varga T."/>
            <person name="Krizsan K."/>
            <person name="Foldi C."/>
            <person name="Dima B."/>
            <person name="Sanchez-Garcia M."/>
            <person name="Sanchez-Ramirez S."/>
            <person name="Szollosi G.J."/>
            <person name="Szarkandi J.G."/>
            <person name="Papp V."/>
            <person name="Albert L."/>
            <person name="Andreopoulos W."/>
            <person name="Angelini C."/>
            <person name="Antonin V."/>
            <person name="Barry K.W."/>
            <person name="Bougher N.L."/>
            <person name="Buchanan P."/>
            <person name="Buyck B."/>
            <person name="Bense V."/>
            <person name="Catcheside P."/>
            <person name="Chovatia M."/>
            <person name="Cooper J."/>
            <person name="Damon W."/>
            <person name="Desjardin D."/>
            <person name="Finy P."/>
            <person name="Geml J."/>
            <person name="Haridas S."/>
            <person name="Hughes K."/>
            <person name="Justo A."/>
            <person name="Karasinski D."/>
            <person name="Kautmanova I."/>
            <person name="Kiss B."/>
            <person name="Kocsube S."/>
            <person name="Kotiranta H."/>
            <person name="LaButti K.M."/>
            <person name="Lechner B.E."/>
            <person name="Liimatainen K."/>
            <person name="Lipzen A."/>
            <person name="Lukacs Z."/>
            <person name="Mihaltcheva S."/>
            <person name="Morgado L.N."/>
            <person name="Niskanen T."/>
            <person name="Noordeloos M.E."/>
            <person name="Ohm R.A."/>
            <person name="Ortiz-Santana B."/>
            <person name="Ovrebo C."/>
            <person name="Racz N."/>
            <person name="Riley R."/>
            <person name="Savchenko A."/>
            <person name="Shiryaev A."/>
            <person name="Soop K."/>
            <person name="Spirin V."/>
            <person name="Szebenyi C."/>
            <person name="Tomsovsky M."/>
            <person name="Tulloss R.E."/>
            <person name="Uehling J."/>
            <person name="Grigoriev I.V."/>
            <person name="Vagvolgyi C."/>
            <person name="Papp T."/>
            <person name="Martin F.M."/>
            <person name="Miettinen O."/>
            <person name="Hibbett D.S."/>
            <person name="Nagy L.G."/>
        </authorList>
    </citation>
    <scope>NUCLEOTIDE SEQUENCE [LARGE SCALE GENOMIC DNA]</scope>
    <source>
        <strain evidence="1 2">NL-1719</strain>
    </source>
</reference>
<gene>
    <name evidence="1" type="ORF">BDN72DRAFT_768010</name>
</gene>
<dbReference type="EMBL" id="ML208332">
    <property type="protein sequence ID" value="TFK69328.1"/>
    <property type="molecule type" value="Genomic_DNA"/>
</dbReference>
<sequence>MHDELLSCMGPVDLLRYGRSSREHQRLVKDFIQREFVLEKLLGSFITEQELPYFRKIHQGSQFLISGSTALQFFTQIRYPDSDLDLYIEDGRSHALLLWLESIGYIEKRRTIADDFEWNAYAEVPGGPYEDDDPVILKVVTYERNGRQVQVICTANTPLQLILDFPLTCVMNFITATTAYSLYPWATFEKKLALETRRGKQCEAFKAKYVARGWTVVKSINKDDEASNRSDFFMHQEEGYTRYVGDRLCWVVDGVYRGQTENSVKGAYHPVNFNSWSLVQPSKPYHEFEIFRCDELALSYVIYGGHRLLSLLRYISGNAR</sequence>
<dbReference type="Proteomes" id="UP000308600">
    <property type="component" value="Unassembled WGS sequence"/>
</dbReference>
<proteinExistence type="predicted"/>
<accession>A0ACD3AUB7</accession>
<organism evidence="1 2">
    <name type="scientific">Pluteus cervinus</name>
    <dbReference type="NCBI Taxonomy" id="181527"/>
    <lineage>
        <taxon>Eukaryota</taxon>
        <taxon>Fungi</taxon>
        <taxon>Dikarya</taxon>
        <taxon>Basidiomycota</taxon>
        <taxon>Agaricomycotina</taxon>
        <taxon>Agaricomycetes</taxon>
        <taxon>Agaricomycetidae</taxon>
        <taxon>Agaricales</taxon>
        <taxon>Pluteineae</taxon>
        <taxon>Pluteaceae</taxon>
        <taxon>Pluteus</taxon>
    </lineage>
</organism>
<evidence type="ECO:0000313" key="1">
    <source>
        <dbReference type="EMBL" id="TFK69328.1"/>
    </source>
</evidence>